<dbReference type="OrthoDB" id="8249012at2759"/>
<feature type="compositionally biased region" description="Basic residues" evidence="1">
    <location>
        <begin position="277"/>
        <end position="286"/>
    </location>
</feature>
<evidence type="ECO:0000256" key="1">
    <source>
        <dbReference type="SAM" id="MobiDB-lite"/>
    </source>
</evidence>
<dbReference type="Proteomes" id="UP000011777">
    <property type="component" value="Unassembled WGS sequence"/>
</dbReference>
<keyword evidence="3" id="KW-1185">Reference proteome</keyword>
<sequence length="286" mass="33244">MSINIDHIIKSSKEFYPEINKELSDQITKKYDGGTKTFDQLNAWKDVELPETLLERYEETDSTWITKKELINLIDLKLAKGTFRPMMPKLIKSNEDEVIEDTTKSGFQVMLDFFKTHKKESMDEFWADATDQDKNEYIDAIEKSMEILCELKGVGPASATLLLSLLVKISPYLTPPYFSDESYAFYVVTPYKDDDYKVKYTTKEYVNELLPVYFEIVAQHPKETMDSLEKGAWAMKNYLVKKDGKLANIDPIFEEDEMDKLSFDEQPVFEGRTAPPPKRKKQKKSK</sequence>
<feature type="region of interest" description="Disordered" evidence="1">
    <location>
        <begin position="264"/>
        <end position="286"/>
    </location>
</feature>
<organism evidence="2 3">
    <name type="scientific">Candida maltosa (strain Xu316)</name>
    <name type="common">Yeast</name>
    <dbReference type="NCBI Taxonomy" id="1245528"/>
    <lineage>
        <taxon>Eukaryota</taxon>
        <taxon>Fungi</taxon>
        <taxon>Dikarya</taxon>
        <taxon>Ascomycota</taxon>
        <taxon>Saccharomycotina</taxon>
        <taxon>Pichiomycetes</taxon>
        <taxon>Debaryomycetaceae</taxon>
        <taxon>Candida/Lodderomyces clade</taxon>
        <taxon>Candida</taxon>
    </lineage>
</organism>
<dbReference type="OMA" id="SDEAFMY"/>
<gene>
    <name evidence="2" type="ORF">G210_3220</name>
</gene>
<proteinExistence type="predicted"/>
<dbReference type="EMBL" id="AOGT01001972">
    <property type="protein sequence ID" value="EMG46532.1"/>
    <property type="molecule type" value="Genomic_DNA"/>
</dbReference>
<name>M3HGY0_CANMX</name>
<dbReference type="AlphaFoldDB" id="M3HGY0"/>
<accession>M3HGY0</accession>
<dbReference type="PANTHER" id="PTHR21521">
    <property type="entry name" value="AMUN, ISOFORM A"/>
    <property type="match status" value="1"/>
</dbReference>
<dbReference type="eggNOG" id="ENOG502QR55">
    <property type="taxonomic scope" value="Eukaryota"/>
</dbReference>
<protein>
    <submittedName>
        <fullName evidence="2">Uncharacterized protein</fullName>
    </submittedName>
</protein>
<dbReference type="HOGENOM" id="CLU_070142_0_0_1"/>
<evidence type="ECO:0000313" key="2">
    <source>
        <dbReference type="EMBL" id="EMG46532.1"/>
    </source>
</evidence>
<reference evidence="2 3" key="1">
    <citation type="submission" date="2013-02" db="EMBL/GenBank/DDBJ databases">
        <title>Genome sequence of Candida maltosa Xu316, a potential industrial strain for xylitol and ethanol production.</title>
        <authorList>
            <person name="Yu J."/>
            <person name="Wang Q."/>
            <person name="Geng X."/>
            <person name="Bao W."/>
            <person name="He P."/>
            <person name="Cai J."/>
        </authorList>
    </citation>
    <scope>NUCLEOTIDE SEQUENCE [LARGE SCALE GENOMIC DNA]</scope>
    <source>
        <strain evidence="3">Xu316</strain>
    </source>
</reference>
<dbReference type="PANTHER" id="PTHR21521:SF0">
    <property type="entry name" value="AMUN, ISOFORM A"/>
    <property type="match status" value="1"/>
</dbReference>
<dbReference type="STRING" id="1245528.M3HGY0"/>
<comment type="caution">
    <text evidence="2">The sequence shown here is derived from an EMBL/GenBank/DDBJ whole genome shotgun (WGS) entry which is preliminary data.</text>
</comment>
<evidence type="ECO:0000313" key="3">
    <source>
        <dbReference type="Proteomes" id="UP000011777"/>
    </source>
</evidence>